<organism evidence="2 3">
    <name type="scientific">Fomitopsis schrenkii</name>
    <name type="common">Brown rot fungus</name>
    <dbReference type="NCBI Taxonomy" id="2126942"/>
    <lineage>
        <taxon>Eukaryota</taxon>
        <taxon>Fungi</taxon>
        <taxon>Dikarya</taxon>
        <taxon>Basidiomycota</taxon>
        <taxon>Agaricomycotina</taxon>
        <taxon>Agaricomycetes</taxon>
        <taxon>Polyporales</taxon>
        <taxon>Fomitopsis</taxon>
    </lineage>
</organism>
<evidence type="ECO:0000313" key="3">
    <source>
        <dbReference type="Proteomes" id="UP000015241"/>
    </source>
</evidence>
<accession>S8EKN0</accession>
<feature type="compositionally biased region" description="Polar residues" evidence="1">
    <location>
        <begin position="1"/>
        <end position="13"/>
    </location>
</feature>
<evidence type="ECO:0000256" key="1">
    <source>
        <dbReference type="SAM" id="MobiDB-lite"/>
    </source>
</evidence>
<sequence>MQYTTYYGTTQSLPVRDDTSPMDDLSYEEAILEYIEDRHIREYALLDDEQIVTAQQRGAYALTNDSTESFQTVNTASFTIEEAGEQPDQLPVILAEMAKFAHGRARRQEERLALAEFVAIIAINIREVLPLEDRPRRLFVEGTVDTIGNEDSSLLDGILNDVLGLHGIAVE</sequence>
<protein>
    <submittedName>
        <fullName evidence="2">Uncharacterized protein</fullName>
    </submittedName>
</protein>
<name>S8EKN0_FOMSC</name>
<dbReference type="HOGENOM" id="CLU_1562906_0_0_1"/>
<dbReference type="Proteomes" id="UP000015241">
    <property type="component" value="Unassembled WGS sequence"/>
</dbReference>
<dbReference type="AlphaFoldDB" id="S8EKN0"/>
<reference evidence="2 3" key="1">
    <citation type="journal article" date="2012" name="Science">
        <title>The Paleozoic origin of enzymatic lignin decomposition reconstructed from 31 fungal genomes.</title>
        <authorList>
            <person name="Floudas D."/>
            <person name="Binder M."/>
            <person name="Riley R."/>
            <person name="Barry K."/>
            <person name="Blanchette R.A."/>
            <person name="Henrissat B."/>
            <person name="Martinez A.T."/>
            <person name="Otillar R."/>
            <person name="Spatafora J.W."/>
            <person name="Yadav J.S."/>
            <person name="Aerts A."/>
            <person name="Benoit I."/>
            <person name="Boyd A."/>
            <person name="Carlson A."/>
            <person name="Copeland A."/>
            <person name="Coutinho P.M."/>
            <person name="de Vries R.P."/>
            <person name="Ferreira P."/>
            <person name="Findley K."/>
            <person name="Foster B."/>
            <person name="Gaskell J."/>
            <person name="Glotzer D."/>
            <person name="Gorecki P."/>
            <person name="Heitman J."/>
            <person name="Hesse C."/>
            <person name="Hori C."/>
            <person name="Igarashi K."/>
            <person name="Jurgens J.A."/>
            <person name="Kallen N."/>
            <person name="Kersten P."/>
            <person name="Kohler A."/>
            <person name="Kuees U."/>
            <person name="Kumar T.K.A."/>
            <person name="Kuo A."/>
            <person name="LaButti K."/>
            <person name="Larrondo L.F."/>
            <person name="Lindquist E."/>
            <person name="Ling A."/>
            <person name="Lombard V."/>
            <person name="Lucas S."/>
            <person name="Lundell T."/>
            <person name="Martin R."/>
            <person name="McLaughlin D.J."/>
            <person name="Morgenstern I."/>
            <person name="Morin E."/>
            <person name="Murat C."/>
            <person name="Nagy L.G."/>
            <person name="Nolan M."/>
            <person name="Ohm R.A."/>
            <person name="Patyshakuliyeva A."/>
            <person name="Rokas A."/>
            <person name="Ruiz-Duenas F.J."/>
            <person name="Sabat G."/>
            <person name="Salamov A."/>
            <person name="Samejima M."/>
            <person name="Schmutz J."/>
            <person name="Slot J.C."/>
            <person name="St John F."/>
            <person name="Stenlid J."/>
            <person name="Sun H."/>
            <person name="Sun S."/>
            <person name="Syed K."/>
            <person name="Tsang A."/>
            <person name="Wiebenga A."/>
            <person name="Young D."/>
            <person name="Pisabarro A."/>
            <person name="Eastwood D.C."/>
            <person name="Martin F."/>
            <person name="Cullen D."/>
            <person name="Grigoriev I.V."/>
            <person name="Hibbett D.S."/>
        </authorList>
    </citation>
    <scope>NUCLEOTIDE SEQUENCE</scope>
    <source>
        <strain evidence="3">FP-58527</strain>
    </source>
</reference>
<keyword evidence="3" id="KW-1185">Reference proteome</keyword>
<gene>
    <name evidence="2" type="ORF">FOMPIDRAFT_109979</name>
</gene>
<evidence type="ECO:0000313" key="2">
    <source>
        <dbReference type="EMBL" id="EPT04723.1"/>
    </source>
</evidence>
<proteinExistence type="predicted"/>
<dbReference type="EMBL" id="KE504126">
    <property type="protein sequence ID" value="EPT04723.1"/>
    <property type="molecule type" value="Genomic_DNA"/>
</dbReference>
<dbReference type="InParanoid" id="S8EKN0"/>
<feature type="region of interest" description="Disordered" evidence="1">
    <location>
        <begin position="1"/>
        <end position="21"/>
    </location>
</feature>